<keyword evidence="20" id="KW-1185">Reference proteome</keyword>
<feature type="domain" description="TonB-dependent receptor plug" evidence="18">
    <location>
        <begin position="67"/>
        <end position="168"/>
    </location>
</feature>
<evidence type="ECO:0000259" key="18">
    <source>
        <dbReference type="Pfam" id="PF07715"/>
    </source>
</evidence>
<dbReference type="PANTHER" id="PTHR32552:SF68">
    <property type="entry name" value="FERRICHROME OUTER MEMBRANE TRANSPORTER_PHAGE RECEPTOR"/>
    <property type="match status" value="1"/>
</dbReference>
<accession>A0ABR9S0T2</accession>
<keyword evidence="6 14" id="KW-0812">Transmembrane</keyword>
<keyword evidence="5" id="KW-0410">Iron transport</keyword>
<dbReference type="Gene3D" id="2.170.130.10">
    <property type="entry name" value="TonB-dependent receptor, plug domain"/>
    <property type="match status" value="1"/>
</dbReference>
<evidence type="ECO:0000313" key="19">
    <source>
        <dbReference type="EMBL" id="MBE7367118.1"/>
    </source>
</evidence>
<gene>
    <name evidence="19" type="ORF">IM787_06060</name>
</gene>
<keyword evidence="11 14" id="KW-0472">Membrane</keyword>
<evidence type="ECO:0000256" key="15">
    <source>
        <dbReference type="RuleBase" id="RU003357"/>
    </source>
</evidence>
<evidence type="ECO:0000256" key="5">
    <source>
        <dbReference type="ARBA" id="ARBA00022496"/>
    </source>
</evidence>
<comment type="subcellular location">
    <subcellularLocation>
        <location evidence="1 14">Cell outer membrane</location>
        <topology evidence="1 14">Multi-pass membrane protein</topology>
    </subcellularLocation>
</comment>
<dbReference type="InterPro" id="IPR010105">
    <property type="entry name" value="TonB_sidphr_rcpt"/>
</dbReference>
<dbReference type="NCBIfam" id="TIGR01783">
    <property type="entry name" value="TonB-siderophor"/>
    <property type="match status" value="1"/>
</dbReference>
<evidence type="ECO:0000256" key="1">
    <source>
        <dbReference type="ARBA" id="ARBA00004571"/>
    </source>
</evidence>
<evidence type="ECO:0000256" key="13">
    <source>
        <dbReference type="ARBA" id="ARBA00023237"/>
    </source>
</evidence>
<dbReference type="RefSeq" id="WP_193675748.1">
    <property type="nucleotide sequence ID" value="NZ_JADDIV010000002.1"/>
</dbReference>
<evidence type="ECO:0000256" key="12">
    <source>
        <dbReference type="ARBA" id="ARBA00023170"/>
    </source>
</evidence>
<evidence type="ECO:0000256" key="11">
    <source>
        <dbReference type="ARBA" id="ARBA00023136"/>
    </source>
</evidence>
<evidence type="ECO:0000256" key="14">
    <source>
        <dbReference type="PROSITE-ProRule" id="PRU01360"/>
    </source>
</evidence>
<keyword evidence="9" id="KW-0406">Ion transport</keyword>
<evidence type="ECO:0000256" key="6">
    <source>
        <dbReference type="ARBA" id="ARBA00022692"/>
    </source>
</evidence>
<keyword evidence="4 14" id="KW-1134">Transmembrane beta strand</keyword>
<keyword evidence="3 14" id="KW-0813">Transport</keyword>
<keyword evidence="10 15" id="KW-0798">TonB box</keyword>
<organism evidence="19 20">
    <name type="scientific">Ramlibacter pallidus</name>
    <dbReference type="NCBI Taxonomy" id="2780087"/>
    <lineage>
        <taxon>Bacteria</taxon>
        <taxon>Pseudomonadati</taxon>
        <taxon>Pseudomonadota</taxon>
        <taxon>Betaproteobacteria</taxon>
        <taxon>Burkholderiales</taxon>
        <taxon>Comamonadaceae</taxon>
        <taxon>Ramlibacter</taxon>
    </lineage>
</organism>
<evidence type="ECO:0000256" key="3">
    <source>
        <dbReference type="ARBA" id="ARBA00022448"/>
    </source>
</evidence>
<comment type="caution">
    <text evidence="19">The sequence shown here is derived from an EMBL/GenBank/DDBJ whole genome shotgun (WGS) entry which is preliminary data.</text>
</comment>
<dbReference type="InterPro" id="IPR036942">
    <property type="entry name" value="Beta-barrel_TonB_sf"/>
</dbReference>
<evidence type="ECO:0000256" key="4">
    <source>
        <dbReference type="ARBA" id="ARBA00022452"/>
    </source>
</evidence>
<proteinExistence type="inferred from homology"/>
<dbReference type="CDD" id="cd01347">
    <property type="entry name" value="ligand_gated_channel"/>
    <property type="match status" value="1"/>
</dbReference>
<evidence type="ECO:0000256" key="7">
    <source>
        <dbReference type="ARBA" id="ARBA00022729"/>
    </source>
</evidence>
<dbReference type="PANTHER" id="PTHR32552">
    <property type="entry name" value="FERRICHROME IRON RECEPTOR-RELATED"/>
    <property type="match status" value="1"/>
</dbReference>
<evidence type="ECO:0000256" key="8">
    <source>
        <dbReference type="ARBA" id="ARBA00023004"/>
    </source>
</evidence>
<evidence type="ECO:0000256" key="9">
    <source>
        <dbReference type="ARBA" id="ARBA00023065"/>
    </source>
</evidence>
<feature type="signal peptide" evidence="16">
    <location>
        <begin position="1"/>
        <end position="27"/>
    </location>
</feature>
<dbReference type="Proteomes" id="UP000806285">
    <property type="component" value="Unassembled WGS sequence"/>
</dbReference>
<keyword evidence="7 16" id="KW-0732">Signal</keyword>
<evidence type="ECO:0000256" key="2">
    <source>
        <dbReference type="ARBA" id="ARBA00009810"/>
    </source>
</evidence>
<feature type="chain" id="PRO_5045682115" evidence="16">
    <location>
        <begin position="28"/>
        <end position="703"/>
    </location>
</feature>
<evidence type="ECO:0000259" key="17">
    <source>
        <dbReference type="Pfam" id="PF00593"/>
    </source>
</evidence>
<dbReference type="EMBL" id="JADDIV010000002">
    <property type="protein sequence ID" value="MBE7367118.1"/>
    <property type="molecule type" value="Genomic_DNA"/>
</dbReference>
<dbReference type="InterPro" id="IPR037066">
    <property type="entry name" value="Plug_dom_sf"/>
</dbReference>
<reference evidence="19 20" key="1">
    <citation type="submission" date="2020-10" db="EMBL/GenBank/DDBJ databases">
        <title>Ramlibacter sp. HM2 16S ribosomal RNA gene Genome sequencing and assembly.</title>
        <authorList>
            <person name="Kang M."/>
        </authorList>
    </citation>
    <scope>NUCLEOTIDE SEQUENCE [LARGE SCALE GENOMIC DNA]</scope>
    <source>
        <strain evidence="19 20">HM2</strain>
    </source>
</reference>
<dbReference type="Pfam" id="PF07715">
    <property type="entry name" value="Plug"/>
    <property type="match status" value="1"/>
</dbReference>
<dbReference type="SUPFAM" id="SSF56935">
    <property type="entry name" value="Porins"/>
    <property type="match status" value="1"/>
</dbReference>
<dbReference type="Pfam" id="PF00593">
    <property type="entry name" value="TonB_dep_Rec_b-barrel"/>
    <property type="match status" value="1"/>
</dbReference>
<evidence type="ECO:0000256" key="10">
    <source>
        <dbReference type="ARBA" id="ARBA00023077"/>
    </source>
</evidence>
<dbReference type="InterPro" id="IPR000531">
    <property type="entry name" value="Beta-barrel_TonB"/>
</dbReference>
<evidence type="ECO:0000256" key="16">
    <source>
        <dbReference type="SAM" id="SignalP"/>
    </source>
</evidence>
<keyword evidence="12 19" id="KW-0675">Receptor</keyword>
<sequence>MRRKKLTRLAGALATGVFALAQPAARAQDTLPEVKIRADQQRESATSPVIGYKARNAATATKTDTPLNETPQSVTVITRDQMVDQGATTLQEALNYAAGVRSDAYGIDSRTDSSRIRGSEPTEYQDGLRRLFDWYTSNTRTELFTLERVEVLRGPASMLFGQGSTGGVVNMVSKRPQPVRQGEVGVQLGSWGRKQVQLDLTGPLDAEGKWLYRLVAVGRNADTQVDHVPDDRALLAPSLTWRPSGATSLTLLGHWQRDQSGSTAQFFPWEGVLLPNPNGRLPTSRFIGEPGFDRYDSERASFGWLFEHRFHGALALRQNVRYSRNEVDYFTLYGDSFLAPGTWAGDPVNKRLFGRFADATSTTARMLSADQHVEADFTTGSVKHKLLAGVDALRYTKETRSFFDFPVYAGGSVPLIDAYAPVYTGYTPGPQTADPRSTLRQAGFYLQDQLRLGSWVVVAGLRHDRATNTLEGSPDEDTRATTKRFGVLYAAPNGVSPYVSYSESFTPVAGLNFSNERFRPLRGKQWEAGVKYEPPGGDTTFGAAVYDLQETNQRVPDPSNPLNSLQSGRTKTRGLELEFKGRVTRSVDVLAHYNYTDIDPALEQLPRHQAAVWAKYRFAIAGRPGFSVGAGLRHFSAFRDGAAPETPAVTLADLLLAYDTGNWRYALNVTNLADKVYASTCLSRGDCWYGARRNVVATATYLF</sequence>
<evidence type="ECO:0000313" key="20">
    <source>
        <dbReference type="Proteomes" id="UP000806285"/>
    </source>
</evidence>
<keyword evidence="13 14" id="KW-0998">Cell outer membrane</keyword>
<protein>
    <submittedName>
        <fullName evidence="19">TonB-dependent siderophore receptor</fullName>
    </submittedName>
</protein>
<feature type="domain" description="TonB-dependent receptor-like beta-barrel" evidence="17">
    <location>
        <begin position="241"/>
        <end position="672"/>
    </location>
</feature>
<comment type="similarity">
    <text evidence="2 14 15">Belongs to the TonB-dependent receptor family.</text>
</comment>
<dbReference type="InterPro" id="IPR039426">
    <property type="entry name" value="TonB-dep_rcpt-like"/>
</dbReference>
<keyword evidence="8" id="KW-0408">Iron</keyword>
<dbReference type="PROSITE" id="PS52016">
    <property type="entry name" value="TONB_DEPENDENT_REC_3"/>
    <property type="match status" value="1"/>
</dbReference>
<dbReference type="Gene3D" id="2.40.170.20">
    <property type="entry name" value="TonB-dependent receptor, beta-barrel domain"/>
    <property type="match status" value="1"/>
</dbReference>
<name>A0ABR9S0T2_9BURK</name>
<dbReference type="InterPro" id="IPR012910">
    <property type="entry name" value="Plug_dom"/>
</dbReference>